<organism evidence="1 2">
    <name type="scientific">Xylaria bambusicola</name>
    <dbReference type="NCBI Taxonomy" id="326684"/>
    <lineage>
        <taxon>Eukaryota</taxon>
        <taxon>Fungi</taxon>
        <taxon>Dikarya</taxon>
        <taxon>Ascomycota</taxon>
        <taxon>Pezizomycotina</taxon>
        <taxon>Sordariomycetes</taxon>
        <taxon>Xylariomycetidae</taxon>
        <taxon>Xylariales</taxon>
        <taxon>Xylariaceae</taxon>
        <taxon>Xylaria</taxon>
    </lineage>
</organism>
<reference evidence="1 2" key="1">
    <citation type="submission" date="2023-10" db="EMBL/GenBank/DDBJ databases">
        <title>Draft genome sequence of Xylaria bambusicola isolate GMP-LS, the root and basal stem rot pathogen of sugarcane in Indonesia.</title>
        <authorList>
            <person name="Selvaraj P."/>
            <person name="Muralishankar V."/>
            <person name="Muruganantham S."/>
            <person name="Sp S."/>
            <person name="Haryani S."/>
            <person name="Lau K.J.X."/>
            <person name="Naqvi N.I."/>
        </authorList>
    </citation>
    <scope>NUCLEOTIDE SEQUENCE [LARGE SCALE GENOMIC DNA]</scope>
    <source>
        <strain evidence="1">GMP-LS</strain>
    </source>
</reference>
<dbReference type="EMBL" id="JAWHQM010000027">
    <property type="protein sequence ID" value="KAK5632793.1"/>
    <property type="molecule type" value="Genomic_DNA"/>
</dbReference>
<dbReference type="AlphaFoldDB" id="A0AAN7UTL7"/>
<protein>
    <submittedName>
        <fullName evidence="1">Uncharacterized protein</fullName>
    </submittedName>
</protein>
<comment type="caution">
    <text evidence="1">The sequence shown here is derived from an EMBL/GenBank/DDBJ whole genome shotgun (WGS) entry which is preliminary data.</text>
</comment>
<evidence type="ECO:0000313" key="1">
    <source>
        <dbReference type="EMBL" id="KAK5632793.1"/>
    </source>
</evidence>
<evidence type="ECO:0000313" key="2">
    <source>
        <dbReference type="Proteomes" id="UP001305414"/>
    </source>
</evidence>
<accession>A0AAN7UTL7</accession>
<keyword evidence="2" id="KW-1185">Reference proteome</keyword>
<gene>
    <name evidence="1" type="ORF">RRF57_008507</name>
</gene>
<sequence length="79" mass="8268">MPDLGVELHNGRTERVLEWNLDVDNVLAALVGSARGSEYAGLEMCQVAAAVDRLGRDIGAGGIGSHVAQLFGDTAHPAR</sequence>
<name>A0AAN7UTL7_9PEZI</name>
<proteinExistence type="predicted"/>
<dbReference type="Proteomes" id="UP001305414">
    <property type="component" value="Unassembled WGS sequence"/>
</dbReference>